<protein>
    <submittedName>
        <fullName evidence="3">Putative ochratoxin a non-ribosomal peptide synthetase protein</fullName>
    </submittedName>
</protein>
<dbReference type="RefSeq" id="XP_037190952.1">
    <property type="nucleotide sequence ID" value="XM_037339386.1"/>
</dbReference>
<dbReference type="InterPro" id="IPR042099">
    <property type="entry name" value="ANL_N_sf"/>
</dbReference>
<dbReference type="EMBL" id="JABFCT010000011">
    <property type="protein sequence ID" value="KAF5872006.1"/>
    <property type="molecule type" value="Genomic_DNA"/>
</dbReference>
<keyword evidence="2" id="KW-0597">Phosphoprotein</keyword>
<evidence type="ECO:0000256" key="1">
    <source>
        <dbReference type="ARBA" id="ARBA00022450"/>
    </source>
</evidence>
<comment type="caution">
    <text evidence="3">The sequence shown here is derived from an EMBL/GenBank/DDBJ whole genome shotgun (WGS) entry which is preliminary data.</text>
</comment>
<dbReference type="InterPro" id="IPR020845">
    <property type="entry name" value="AMP-binding_CS"/>
</dbReference>
<evidence type="ECO:0000256" key="2">
    <source>
        <dbReference type="ARBA" id="ARBA00022553"/>
    </source>
</evidence>
<gene>
    <name evidence="3" type="ORF">Bfra_009033</name>
</gene>
<accession>A0A8H6AQK6</accession>
<sequence length="208" mass="21889">MANIVNGLAWLLVEQLDGPGSYGAHAEVLAYVSANDVRYSALVLAANKSDYTVRTLTVVSVLIKCTDMLMLLRYLHTSGSTGLPKPLIWIHETCTQILNANGCQAPGEIPSVNTLISGKRIIVTLPPFHGALLAQLLVGAIPYGNFVIAPVASPIPTAQGVVDALKQSPADVAILVPSVVAESAHNDELLDYCAANLKTIIKIGGDLP</sequence>
<dbReference type="PROSITE" id="PS00455">
    <property type="entry name" value="AMP_BINDING"/>
    <property type="match status" value="1"/>
</dbReference>
<name>A0A8H6AQK6_9HELO</name>
<dbReference type="GeneID" id="59263078"/>
<keyword evidence="4" id="KW-1185">Reference proteome</keyword>
<evidence type="ECO:0000313" key="4">
    <source>
        <dbReference type="Proteomes" id="UP000531561"/>
    </source>
</evidence>
<proteinExistence type="predicted"/>
<reference evidence="3 4" key="1">
    <citation type="journal article" date="2020" name="Phytopathology">
        <title>A high-quality genome resource of Botrytis fragariae, a new and rapidly spreading fungal pathogen causing strawberry gray mold in the U.S.A.</title>
        <authorList>
            <person name="Wu Y."/>
            <person name="Saski C.A."/>
            <person name="Schnabel G."/>
            <person name="Xiao S."/>
            <person name="Hu M."/>
        </authorList>
    </citation>
    <scope>NUCLEOTIDE SEQUENCE [LARGE SCALE GENOMIC DNA]</scope>
    <source>
        <strain evidence="3 4">BVB16</strain>
    </source>
</reference>
<organism evidence="3 4">
    <name type="scientific">Botrytis fragariae</name>
    <dbReference type="NCBI Taxonomy" id="1964551"/>
    <lineage>
        <taxon>Eukaryota</taxon>
        <taxon>Fungi</taxon>
        <taxon>Dikarya</taxon>
        <taxon>Ascomycota</taxon>
        <taxon>Pezizomycotina</taxon>
        <taxon>Leotiomycetes</taxon>
        <taxon>Helotiales</taxon>
        <taxon>Sclerotiniaceae</taxon>
        <taxon>Botrytis</taxon>
    </lineage>
</organism>
<dbReference type="AlphaFoldDB" id="A0A8H6AQK6"/>
<dbReference type="PANTHER" id="PTHR43439:SF2">
    <property type="entry name" value="ENZYME, PUTATIVE (JCVI)-RELATED"/>
    <property type="match status" value="1"/>
</dbReference>
<dbReference type="Proteomes" id="UP000531561">
    <property type="component" value="Unassembled WGS sequence"/>
</dbReference>
<dbReference type="PANTHER" id="PTHR43439">
    <property type="entry name" value="PHENYLACETATE-COENZYME A LIGASE"/>
    <property type="match status" value="1"/>
</dbReference>
<dbReference type="SUPFAM" id="SSF56801">
    <property type="entry name" value="Acetyl-CoA synthetase-like"/>
    <property type="match status" value="1"/>
</dbReference>
<dbReference type="OrthoDB" id="4743700at2759"/>
<keyword evidence="1" id="KW-0596">Phosphopantetheine</keyword>
<evidence type="ECO:0000313" key="3">
    <source>
        <dbReference type="EMBL" id="KAF5872006.1"/>
    </source>
</evidence>
<dbReference type="InterPro" id="IPR051414">
    <property type="entry name" value="Adenylate-forming_Reductase"/>
</dbReference>
<dbReference type="Gene3D" id="3.40.50.12780">
    <property type="entry name" value="N-terminal domain of ligase-like"/>
    <property type="match status" value="1"/>
</dbReference>